<sequence length="297" mass="33048">MSDRCIVYITLTPKSSDLLEEVRQVMLNTRDMFLGLQGSISHDVGVTDGKVHVIETYESAADAERFEKIPEHDEMIQPVLARLQAALFRWSLAIILAQGHCFLDVLHVELGDLKGSWVAAQHSGGQCCIYAGRYACIAMKVPEYLKNLRETKLSALRGPQEFFDVQRISRPADLNQATSRISYNTRYFSGNYGFIVIILAVYALLTNSWLLISLGFLIGGFMAINKWAPEPMQVGEHVVTQKSLYTGLFVIGIPLLWWSSPLGTFFWLVGSSAVLILGHAALMEPGVESEYANVSEV</sequence>
<dbReference type="InterPro" id="IPR004895">
    <property type="entry name" value="Prenylated_rab_accept_PRA1"/>
</dbReference>
<dbReference type="AlphaFoldDB" id="A0A8H8NZR4"/>
<dbReference type="RefSeq" id="XP_043181515.1">
    <property type="nucleotide sequence ID" value="XM_043326083.1"/>
</dbReference>
<dbReference type="PANTHER" id="PTHR19317:SF0">
    <property type="entry name" value="PRENYLATED RAB ACCEPTOR PROTEIN 1"/>
    <property type="match status" value="1"/>
</dbReference>
<evidence type="ECO:0000256" key="3">
    <source>
        <dbReference type="ARBA" id="ARBA00022989"/>
    </source>
</evidence>
<keyword evidence="3 5" id="KW-1133">Transmembrane helix</keyword>
<feature type="transmembrane region" description="Helical" evidence="5">
    <location>
        <begin position="243"/>
        <end position="259"/>
    </location>
</feature>
<name>A0A8H8NZR4_9AGAM</name>
<reference evidence="6" key="1">
    <citation type="submission" date="2020-05" db="EMBL/GenBank/DDBJ databases">
        <title>Evolutionary and genomic comparisons of hybrid uninucleate and nonhybrid Rhizoctonia fungi.</title>
        <authorList>
            <person name="Li C."/>
            <person name="Chen X."/>
        </authorList>
    </citation>
    <scope>NUCLEOTIDE SEQUENCE</scope>
    <source>
        <strain evidence="6">AG-1 IA</strain>
    </source>
</reference>
<dbReference type="PANTHER" id="PTHR19317">
    <property type="entry name" value="PRENYLATED RAB ACCEPTOR 1-RELATED"/>
    <property type="match status" value="1"/>
</dbReference>
<evidence type="ECO:0000313" key="7">
    <source>
        <dbReference type="Proteomes" id="UP000650533"/>
    </source>
</evidence>
<evidence type="ECO:0000256" key="1">
    <source>
        <dbReference type="ARBA" id="ARBA00004141"/>
    </source>
</evidence>
<dbReference type="KEGG" id="rsx:RhiXN_06267"/>
<dbReference type="EMBL" id="CP059664">
    <property type="protein sequence ID" value="QRW21278.1"/>
    <property type="molecule type" value="Genomic_DNA"/>
</dbReference>
<evidence type="ECO:0000256" key="2">
    <source>
        <dbReference type="ARBA" id="ARBA00022692"/>
    </source>
</evidence>
<dbReference type="Proteomes" id="UP000650533">
    <property type="component" value="Chromosome 7"/>
</dbReference>
<organism evidence="6 7">
    <name type="scientific">Rhizoctonia solani</name>
    <dbReference type="NCBI Taxonomy" id="456999"/>
    <lineage>
        <taxon>Eukaryota</taxon>
        <taxon>Fungi</taxon>
        <taxon>Dikarya</taxon>
        <taxon>Basidiomycota</taxon>
        <taxon>Agaricomycotina</taxon>
        <taxon>Agaricomycetes</taxon>
        <taxon>Cantharellales</taxon>
        <taxon>Ceratobasidiaceae</taxon>
        <taxon>Rhizoctonia</taxon>
    </lineage>
</organism>
<gene>
    <name evidence="6" type="ORF">RhiXN_06267</name>
</gene>
<feature type="transmembrane region" description="Helical" evidence="5">
    <location>
        <begin position="192"/>
        <end position="222"/>
    </location>
</feature>
<proteinExistence type="inferred from homology"/>
<protein>
    <recommendedName>
        <fullName evidence="5">PRA1 family protein</fullName>
    </recommendedName>
</protein>
<evidence type="ECO:0000256" key="5">
    <source>
        <dbReference type="RuleBase" id="RU363107"/>
    </source>
</evidence>
<dbReference type="Pfam" id="PF03208">
    <property type="entry name" value="PRA1"/>
    <property type="match status" value="1"/>
</dbReference>
<evidence type="ECO:0000256" key="4">
    <source>
        <dbReference type="ARBA" id="ARBA00023136"/>
    </source>
</evidence>
<evidence type="ECO:0000313" key="6">
    <source>
        <dbReference type="EMBL" id="QRW21278.1"/>
    </source>
</evidence>
<keyword evidence="4 5" id="KW-0472">Membrane</keyword>
<dbReference type="GeneID" id="67028546"/>
<comment type="similarity">
    <text evidence="5">Belongs to the PRA1 family.</text>
</comment>
<comment type="subcellular location">
    <subcellularLocation>
        <location evidence="1 5">Membrane</location>
        <topology evidence="1 5">Multi-pass membrane protein</topology>
    </subcellularLocation>
</comment>
<accession>A0A8H8NZR4</accession>
<keyword evidence="2 5" id="KW-0812">Transmembrane</keyword>
<dbReference type="GO" id="GO:0005794">
    <property type="term" value="C:Golgi apparatus"/>
    <property type="evidence" value="ECO:0007669"/>
    <property type="project" value="TreeGrafter"/>
</dbReference>
<dbReference type="GO" id="GO:0016020">
    <property type="term" value="C:membrane"/>
    <property type="evidence" value="ECO:0007669"/>
    <property type="project" value="UniProtKB-SubCell"/>
</dbReference>